<keyword evidence="4" id="KW-1185">Reference proteome</keyword>
<evidence type="ECO:0000256" key="1">
    <source>
        <dbReference type="SAM" id="SignalP"/>
    </source>
</evidence>
<gene>
    <name evidence="3" type="ORF">IO99_07410</name>
</gene>
<name>A0A084JDN0_9CLOT</name>
<dbReference type="EMBL" id="JPMD01000015">
    <property type="protein sequence ID" value="KEZ87064.1"/>
    <property type="molecule type" value="Genomic_DNA"/>
</dbReference>
<evidence type="ECO:0000313" key="3">
    <source>
        <dbReference type="EMBL" id="KEZ87064.1"/>
    </source>
</evidence>
<evidence type="ECO:0000313" key="4">
    <source>
        <dbReference type="Proteomes" id="UP000028542"/>
    </source>
</evidence>
<dbReference type="GO" id="GO:0006508">
    <property type="term" value="P:proteolysis"/>
    <property type="evidence" value="ECO:0007669"/>
    <property type="project" value="InterPro"/>
</dbReference>
<dbReference type="SUPFAM" id="SSF52743">
    <property type="entry name" value="Subtilisin-like"/>
    <property type="match status" value="1"/>
</dbReference>
<accession>A0A084JDN0</accession>
<dbReference type="AlphaFoldDB" id="A0A084JDN0"/>
<comment type="caution">
    <text evidence="3">The sequence shown here is derived from an EMBL/GenBank/DDBJ whole genome shotgun (WGS) entry which is preliminary data.</text>
</comment>
<feature type="chain" id="PRO_5039090804" description="Peptidase S8/S53 domain-containing protein" evidence="1">
    <location>
        <begin position="21"/>
        <end position="425"/>
    </location>
</feature>
<dbReference type="Proteomes" id="UP000028542">
    <property type="component" value="Unassembled WGS sequence"/>
</dbReference>
<feature type="domain" description="Peptidase S8/S53" evidence="2">
    <location>
        <begin position="151"/>
        <end position="272"/>
    </location>
</feature>
<dbReference type="InterPro" id="IPR036852">
    <property type="entry name" value="Peptidase_S8/S53_dom_sf"/>
</dbReference>
<protein>
    <recommendedName>
        <fullName evidence="2">Peptidase S8/S53 domain-containing protein</fullName>
    </recommendedName>
</protein>
<reference evidence="3 4" key="1">
    <citation type="submission" date="2014-07" db="EMBL/GenBank/DDBJ databases">
        <title>Draft genome of Clostridium sulfidigenes 113A isolated from sediments associated with methane hydrate from Krishna Godavari basin.</title>
        <authorList>
            <person name="Honkalas V.S."/>
            <person name="Dabir A.P."/>
            <person name="Arora P."/>
            <person name="Dhakephalkar P.K."/>
        </authorList>
    </citation>
    <scope>NUCLEOTIDE SEQUENCE [LARGE SCALE GENOMIC DNA]</scope>
    <source>
        <strain evidence="3 4">113A</strain>
    </source>
</reference>
<sequence length="425" mass="48827">MKKKLAIVLLVAVFVINITACNNKVNSKETTSTNNNIKEEVKIERFPYMADFGRGSINNIEELKDEWGKNISDLRGYDLEKLDLSGEKDKLLNSVFDSKTKWPGKLPEEFNPESFLEFHINPGLEIKKLHERGITGKGINIAFIDYSLLVNHEEYHDRVKMYEEIHYEPEEAQMHAPAVASIAAGKNTGVASEADLYFIACENYNFVNSEMELDFSWTAKAIERIIEVNKSLPKDDKIRVLSISAGCKPESKGYNEFIEAVKKAIKENIFVITVNMFDTYEDKFYFHGLDIDSLADKDDISNYKVTEWNKWVSKIEHIDELNKYYEEKFNMDKPEELLLIPIDSKTVASPTGEKDYVFYREGGWSWCMPYLAGLYALACQVKPDITPEEFWKQALATGDSRQIEKGTEKYKGKILNPEKLISSFE</sequence>
<evidence type="ECO:0000259" key="2">
    <source>
        <dbReference type="Pfam" id="PF00082"/>
    </source>
</evidence>
<dbReference type="RefSeq" id="WP_035131797.1">
    <property type="nucleotide sequence ID" value="NZ_JPMD01000015.1"/>
</dbReference>
<dbReference type="STRING" id="318464.IO99_07410"/>
<dbReference type="Pfam" id="PF00082">
    <property type="entry name" value="Peptidase_S8"/>
    <property type="match status" value="1"/>
</dbReference>
<dbReference type="Gene3D" id="3.40.50.200">
    <property type="entry name" value="Peptidase S8/S53 domain"/>
    <property type="match status" value="1"/>
</dbReference>
<dbReference type="InterPro" id="IPR000209">
    <property type="entry name" value="Peptidase_S8/S53_dom"/>
</dbReference>
<organism evidence="3 4">
    <name type="scientific">Clostridium sulfidigenes</name>
    <dbReference type="NCBI Taxonomy" id="318464"/>
    <lineage>
        <taxon>Bacteria</taxon>
        <taxon>Bacillati</taxon>
        <taxon>Bacillota</taxon>
        <taxon>Clostridia</taxon>
        <taxon>Eubacteriales</taxon>
        <taxon>Clostridiaceae</taxon>
        <taxon>Clostridium</taxon>
    </lineage>
</organism>
<feature type="signal peptide" evidence="1">
    <location>
        <begin position="1"/>
        <end position="20"/>
    </location>
</feature>
<proteinExistence type="predicted"/>
<keyword evidence="1" id="KW-0732">Signal</keyword>
<dbReference type="eggNOG" id="COG1404">
    <property type="taxonomic scope" value="Bacteria"/>
</dbReference>
<dbReference type="GO" id="GO:0004252">
    <property type="term" value="F:serine-type endopeptidase activity"/>
    <property type="evidence" value="ECO:0007669"/>
    <property type="project" value="InterPro"/>
</dbReference>